<keyword evidence="4 5" id="KW-0472">Membrane</keyword>
<accession>A0A381PN35</accession>
<feature type="transmembrane region" description="Helical" evidence="5">
    <location>
        <begin position="41"/>
        <end position="60"/>
    </location>
</feature>
<evidence type="ECO:0000256" key="1">
    <source>
        <dbReference type="ARBA" id="ARBA00004141"/>
    </source>
</evidence>
<proteinExistence type="predicted"/>
<comment type="subcellular location">
    <subcellularLocation>
        <location evidence="1">Membrane</location>
        <topology evidence="1">Multi-pass membrane protein</topology>
    </subcellularLocation>
</comment>
<keyword evidence="3 5" id="KW-1133">Transmembrane helix</keyword>
<feature type="domain" description="Yip1" evidence="6">
    <location>
        <begin position="24"/>
        <end position="227"/>
    </location>
</feature>
<dbReference type="EMBL" id="UINC01001038">
    <property type="protein sequence ID" value="SUZ68425.1"/>
    <property type="molecule type" value="Genomic_DNA"/>
</dbReference>
<evidence type="ECO:0000256" key="4">
    <source>
        <dbReference type="ARBA" id="ARBA00023136"/>
    </source>
</evidence>
<evidence type="ECO:0000256" key="2">
    <source>
        <dbReference type="ARBA" id="ARBA00022692"/>
    </source>
</evidence>
<dbReference type="InterPro" id="IPR006977">
    <property type="entry name" value="Yip1_dom"/>
</dbReference>
<dbReference type="AlphaFoldDB" id="A0A381PN35"/>
<evidence type="ECO:0000256" key="3">
    <source>
        <dbReference type="ARBA" id="ARBA00022989"/>
    </source>
</evidence>
<evidence type="ECO:0000313" key="7">
    <source>
        <dbReference type="EMBL" id="SUZ68425.1"/>
    </source>
</evidence>
<gene>
    <name evidence="7" type="ORF">METZ01_LOCUS21279</name>
</gene>
<feature type="transmembrane region" description="Helical" evidence="5">
    <location>
        <begin position="211"/>
        <end position="233"/>
    </location>
</feature>
<evidence type="ECO:0000256" key="5">
    <source>
        <dbReference type="SAM" id="Phobius"/>
    </source>
</evidence>
<organism evidence="7">
    <name type="scientific">marine metagenome</name>
    <dbReference type="NCBI Taxonomy" id="408172"/>
    <lineage>
        <taxon>unclassified sequences</taxon>
        <taxon>metagenomes</taxon>
        <taxon>ecological metagenomes</taxon>
    </lineage>
</organism>
<feature type="transmembrane region" description="Helical" evidence="5">
    <location>
        <begin position="97"/>
        <end position="126"/>
    </location>
</feature>
<feature type="transmembrane region" description="Helical" evidence="5">
    <location>
        <begin position="138"/>
        <end position="160"/>
    </location>
</feature>
<dbReference type="Pfam" id="PF04893">
    <property type="entry name" value="Yip1"/>
    <property type="match status" value="1"/>
</dbReference>
<name>A0A381PN35_9ZZZZ</name>
<sequence>MNAMEEGDTNPEVQSPGLFSRYVQVFFSPDDLFRGLRTRPYWVGAVLLGSGLAAVGLMLLPPDIMLETVREQSLAAGQPLPPEFEGLLDDLGGAVRYIIGAFTFVFWPLTPVAIAGVVTVIFRFLIGHEGTYKQYLAVVAHAHLVTATAQVLVAPLRIAMEDAQVLISLGSFAPFLESGYLLRFLSLVDLFGIWTWLLVGLGAARIARKKSWAVGCVLVLMIPVVGAAVGALFTG</sequence>
<feature type="transmembrane region" description="Helical" evidence="5">
    <location>
        <begin position="180"/>
        <end position="199"/>
    </location>
</feature>
<keyword evidence="2 5" id="KW-0812">Transmembrane</keyword>
<reference evidence="7" key="1">
    <citation type="submission" date="2018-05" db="EMBL/GenBank/DDBJ databases">
        <authorList>
            <person name="Lanie J.A."/>
            <person name="Ng W.-L."/>
            <person name="Kazmierczak K.M."/>
            <person name="Andrzejewski T.M."/>
            <person name="Davidsen T.M."/>
            <person name="Wayne K.J."/>
            <person name="Tettelin H."/>
            <person name="Glass J.I."/>
            <person name="Rusch D."/>
            <person name="Podicherti R."/>
            <person name="Tsui H.-C.T."/>
            <person name="Winkler M.E."/>
        </authorList>
    </citation>
    <scope>NUCLEOTIDE SEQUENCE</scope>
</reference>
<evidence type="ECO:0000259" key="6">
    <source>
        <dbReference type="Pfam" id="PF04893"/>
    </source>
</evidence>
<protein>
    <recommendedName>
        <fullName evidence="6">Yip1 domain-containing protein</fullName>
    </recommendedName>
</protein>
<dbReference type="GO" id="GO:0016020">
    <property type="term" value="C:membrane"/>
    <property type="evidence" value="ECO:0007669"/>
    <property type="project" value="UniProtKB-SubCell"/>
</dbReference>